<proteinExistence type="predicted"/>
<dbReference type="AlphaFoldDB" id="A0A1F5Z8K0"/>
<name>A0A1F5Z8K0_9BACT</name>
<evidence type="ECO:0000313" key="1">
    <source>
        <dbReference type="EMBL" id="OGG08452.1"/>
    </source>
</evidence>
<evidence type="ECO:0000313" key="2">
    <source>
        <dbReference type="Proteomes" id="UP000176854"/>
    </source>
</evidence>
<reference evidence="1 2" key="1">
    <citation type="journal article" date="2016" name="Nat. Commun.">
        <title>Thousands of microbial genomes shed light on interconnected biogeochemical processes in an aquifer system.</title>
        <authorList>
            <person name="Anantharaman K."/>
            <person name="Brown C.T."/>
            <person name="Hug L.A."/>
            <person name="Sharon I."/>
            <person name="Castelle C.J."/>
            <person name="Probst A.J."/>
            <person name="Thomas B.C."/>
            <person name="Singh A."/>
            <person name="Wilkins M.J."/>
            <person name="Karaoz U."/>
            <person name="Brodie E.L."/>
            <person name="Williams K.H."/>
            <person name="Hubbard S.S."/>
            <person name="Banfield J.F."/>
        </authorList>
    </citation>
    <scope>NUCLEOTIDE SEQUENCE [LARGE SCALE GENOMIC DNA]</scope>
</reference>
<comment type="caution">
    <text evidence="1">The sequence shown here is derived from an EMBL/GenBank/DDBJ whole genome shotgun (WGS) entry which is preliminary data.</text>
</comment>
<protein>
    <submittedName>
        <fullName evidence="1">Uncharacterized protein</fullName>
    </submittedName>
</protein>
<sequence length="176" mass="19660">MAKERLLPITYAGGYTPRFSVDIPFPSWLDADSIGVDLPLTIVTMNMAGITNLDIKGQNKPEVRKSVPMIASVSPDGSATAARGGFADPNDFFLTDLDSRNRSFLHNVNWCNASIQIDIDSLAKRVEQNKGSLRHPAEWVPHLNTALRDGLRKVGTKHLLWNLKWHNILWASWINT</sequence>
<accession>A0A1F5Z8K0</accession>
<dbReference type="EMBL" id="MFJC01000066">
    <property type="protein sequence ID" value="OGG08452.1"/>
    <property type="molecule type" value="Genomic_DNA"/>
</dbReference>
<dbReference type="Proteomes" id="UP000176854">
    <property type="component" value="Unassembled WGS sequence"/>
</dbReference>
<organism evidence="1 2">
    <name type="scientific">Candidatus Gottesmanbacteria bacterium RBG_16_43_7</name>
    <dbReference type="NCBI Taxonomy" id="1798373"/>
    <lineage>
        <taxon>Bacteria</taxon>
        <taxon>Candidatus Gottesmaniibacteriota</taxon>
    </lineage>
</organism>
<dbReference type="STRING" id="1798373.A2154_04735"/>
<gene>
    <name evidence="1" type="ORF">A2154_04735</name>
</gene>